<reference evidence="3" key="1">
    <citation type="submission" date="2020-05" db="EMBL/GenBank/DDBJ databases">
        <authorList>
            <person name="Chiriac C."/>
            <person name="Salcher M."/>
            <person name="Ghai R."/>
            <person name="Kavagutti S V."/>
        </authorList>
    </citation>
    <scope>NUCLEOTIDE SEQUENCE</scope>
</reference>
<evidence type="ECO:0000313" key="3">
    <source>
        <dbReference type="EMBL" id="CAB5170757.1"/>
    </source>
</evidence>
<feature type="region of interest" description="Disordered" evidence="1">
    <location>
        <begin position="38"/>
        <end position="65"/>
    </location>
</feature>
<gene>
    <name evidence="3" type="ORF">UFOVP154_46</name>
    <name evidence="2" type="ORF">UFOVP8_31</name>
</gene>
<dbReference type="EMBL" id="LR796144">
    <property type="protein sequence ID" value="CAB4121199.1"/>
    <property type="molecule type" value="Genomic_DNA"/>
</dbReference>
<evidence type="ECO:0000256" key="1">
    <source>
        <dbReference type="SAM" id="MobiDB-lite"/>
    </source>
</evidence>
<sequence>MADYLDSLLDAQAAKAPPDVAAGSGDFLDALLDKRANEKPVNSESWKSQSPGEGMSQYADPKTGRIYYAKPQDQPVASGSDSPMGVAAGKLVKGAMYLPQKVASGFRGMADLVTGQGLDTAAADVRQGQQFTEANATSPAAQATEAVVGSKYNPLNWPAMGIQKGAQAVSAGLQKVGVPEEAARAIPEAGLDIAALFGLKKSMESGGAVPPDEGNWPSPFTPKPKGPQGVQEALNQQYAGQSMGAAASAPNLLNVSPALRDKVTGLVEKGGELHKEALARHAEAESLPVPAQLTRGQARQDSALMSDEFNAKGKHPEIGTRFNEQNANMVENVRTIREQVGPDVFTTNPVEHGETLIGAYKAKDAAIKADITAKYQALKDANGGEFPVDGQAFVQAADSALKSNMKRPFLPGGVERILQQYRDGDQMTFENFENLRTTLAAEARKADRGGDGNAAAAVNMVRDSLEALPIAGESAKIKMLADQARQAARERFQALEADPAYKAAVNETVPADRFVQKYVIGGTKDGVTTMRKNLSGDDTALQTMSVSALDHLRQQSGIDSGYNGNFSQAGFNKALEGLSPKMQALVPPKVAEQLSSVGNVARWQQQQKRGSYANNSHTFVAAAKDAAANALEGMANVKAGGIPVGTGIRRWVGNKAAKQWVEQTLEPGAGIEK</sequence>
<dbReference type="EMBL" id="LR798202">
    <property type="protein sequence ID" value="CAB5170757.1"/>
    <property type="molecule type" value="Genomic_DNA"/>
</dbReference>
<feature type="region of interest" description="Disordered" evidence="1">
    <location>
        <begin position="205"/>
        <end position="230"/>
    </location>
</feature>
<organism evidence="3">
    <name type="scientific">uncultured Caudovirales phage</name>
    <dbReference type="NCBI Taxonomy" id="2100421"/>
    <lineage>
        <taxon>Viruses</taxon>
        <taxon>Duplodnaviria</taxon>
        <taxon>Heunggongvirae</taxon>
        <taxon>Uroviricota</taxon>
        <taxon>Caudoviricetes</taxon>
        <taxon>Peduoviridae</taxon>
        <taxon>Maltschvirus</taxon>
        <taxon>Maltschvirus maltsch</taxon>
    </lineage>
</organism>
<proteinExistence type="predicted"/>
<feature type="compositionally biased region" description="Polar residues" evidence="1">
    <location>
        <begin position="40"/>
        <end position="51"/>
    </location>
</feature>
<evidence type="ECO:0000313" key="2">
    <source>
        <dbReference type="EMBL" id="CAB4121199.1"/>
    </source>
</evidence>
<protein>
    <submittedName>
        <fullName evidence="3">Uncharacterized protein</fullName>
    </submittedName>
</protein>
<accession>A0A6J7WC66</accession>
<name>A0A6J7WC66_9CAUD</name>